<dbReference type="EMBL" id="LR796858">
    <property type="protein sequence ID" value="CAB4170411.1"/>
    <property type="molecule type" value="Genomic_DNA"/>
</dbReference>
<dbReference type="InterPro" id="IPR024364">
    <property type="entry name" value="Baseplate_phage_T4-like"/>
</dbReference>
<gene>
    <name evidence="4" type="ORF">UFOVP1666_31</name>
    <name evidence="1" type="ORF">UFOVP867_184</name>
    <name evidence="2" type="ORF">UFOVP913_15</name>
    <name evidence="3" type="ORF">UFOVP993_68</name>
</gene>
<proteinExistence type="predicted"/>
<evidence type="ECO:0000313" key="4">
    <source>
        <dbReference type="EMBL" id="CAB4222969.1"/>
    </source>
</evidence>
<evidence type="ECO:0000313" key="1">
    <source>
        <dbReference type="EMBL" id="CAB4168148.1"/>
    </source>
</evidence>
<accession>A0A6J5Q5V1</accession>
<dbReference type="EMBL" id="LR796944">
    <property type="protein sequence ID" value="CAB4176871.1"/>
    <property type="molecule type" value="Genomic_DNA"/>
</dbReference>
<dbReference type="EMBL" id="LR797534">
    <property type="protein sequence ID" value="CAB4222969.1"/>
    <property type="molecule type" value="Genomic_DNA"/>
</dbReference>
<evidence type="ECO:0000313" key="3">
    <source>
        <dbReference type="EMBL" id="CAB4176871.1"/>
    </source>
</evidence>
<name>A0A6J5Q5V1_9CAUD</name>
<reference evidence="3" key="1">
    <citation type="submission" date="2020-05" db="EMBL/GenBank/DDBJ databases">
        <authorList>
            <person name="Chiriac C."/>
            <person name="Salcher M."/>
            <person name="Ghai R."/>
            <person name="Kavagutti S V."/>
        </authorList>
    </citation>
    <scope>NUCLEOTIDE SEQUENCE</scope>
</reference>
<protein>
    <submittedName>
        <fullName evidence="3">Baseplate hub assembly protein, bacteriophage T4-like</fullName>
    </submittedName>
</protein>
<dbReference type="EMBL" id="LR796815">
    <property type="protein sequence ID" value="CAB4168148.1"/>
    <property type="molecule type" value="Genomic_DNA"/>
</dbReference>
<evidence type="ECO:0000313" key="2">
    <source>
        <dbReference type="EMBL" id="CAB4170411.1"/>
    </source>
</evidence>
<sequence>MSLPVYNTPVYNLTMPSSGKIIKFRPFLVKEEKALLIAQQSEDASVMIDTLKQVIKACVKDPIDVDTMPTFDLEYVFVQIRAKSVGEIVELMLRCNTCDDPKAVSRVSVDLTQLEVIKTTDNNPKIDLFDDVGIMFKFPTMKLLSKLEVADITDIDSVIDVIADCVDYIYNSSEVFHAKEQTKEELVIFLNNLNSKQFAKIQKFFETLPRLKCELNFVCPICSVPQKSVLEGLNSFF</sequence>
<organism evidence="3">
    <name type="scientific">uncultured Caudovirales phage</name>
    <dbReference type="NCBI Taxonomy" id="2100421"/>
    <lineage>
        <taxon>Viruses</taxon>
        <taxon>Duplodnaviria</taxon>
        <taxon>Heunggongvirae</taxon>
        <taxon>Uroviricota</taxon>
        <taxon>Caudoviricetes</taxon>
        <taxon>Peduoviridae</taxon>
        <taxon>Maltschvirus</taxon>
        <taxon>Maltschvirus maltsch</taxon>
    </lineage>
</organism>
<dbReference type="Pfam" id="PF12322">
    <property type="entry name" value="T4_baseplate"/>
    <property type="match status" value="1"/>
</dbReference>